<protein>
    <submittedName>
        <fullName evidence="1">Uncharacterized protein</fullName>
    </submittedName>
</protein>
<organism evidence="1 2">
    <name type="scientific">Smallanthus sonchifolius</name>
    <dbReference type="NCBI Taxonomy" id="185202"/>
    <lineage>
        <taxon>Eukaryota</taxon>
        <taxon>Viridiplantae</taxon>
        <taxon>Streptophyta</taxon>
        <taxon>Embryophyta</taxon>
        <taxon>Tracheophyta</taxon>
        <taxon>Spermatophyta</taxon>
        <taxon>Magnoliopsida</taxon>
        <taxon>eudicotyledons</taxon>
        <taxon>Gunneridae</taxon>
        <taxon>Pentapetalae</taxon>
        <taxon>asterids</taxon>
        <taxon>campanulids</taxon>
        <taxon>Asterales</taxon>
        <taxon>Asteraceae</taxon>
        <taxon>Asteroideae</taxon>
        <taxon>Heliantheae alliance</taxon>
        <taxon>Millerieae</taxon>
        <taxon>Smallanthus</taxon>
    </lineage>
</organism>
<sequence length="93" mass="10179">MCSSSTTQFRSTAARLLPPTPPDAPGSIQIITYYLSFVVDSSNSDTILFVADGVFFAKLKEVLTRELAEDSYSSVKVRVTPMRTEIIISATRA</sequence>
<reference evidence="2" key="1">
    <citation type="journal article" date="2022" name="Mol. Ecol. Resour.">
        <title>The genomes of chicory, endive, great burdock and yacon provide insights into Asteraceae palaeo-polyploidization history and plant inulin production.</title>
        <authorList>
            <person name="Fan W."/>
            <person name="Wang S."/>
            <person name="Wang H."/>
            <person name="Wang A."/>
            <person name="Jiang F."/>
            <person name="Liu H."/>
            <person name="Zhao H."/>
            <person name="Xu D."/>
            <person name="Zhang Y."/>
        </authorList>
    </citation>
    <scope>NUCLEOTIDE SEQUENCE [LARGE SCALE GENOMIC DNA]</scope>
    <source>
        <strain evidence="2">cv. Yunnan</strain>
    </source>
</reference>
<dbReference type="Proteomes" id="UP001056120">
    <property type="component" value="Linkage Group LG10"/>
</dbReference>
<reference evidence="1 2" key="2">
    <citation type="journal article" date="2022" name="Mol. Ecol. Resour.">
        <title>The genomes of chicory, endive, great burdock and yacon provide insights into Asteraceae paleo-polyploidization history and plant inulin production.</title>
        <authorList>
            <person name="Fan W."/>
            <person name="Wang S."/>
            <person name="Wang H."/>
            <person name="Wang A."/>
            <person name="Jiang F."/>
            <person name="Liu H."/>
            <person name="Zhao H."/>
            <person name="Xu D."/>
            <person name="Zhang Y."/>
        </authorList>
    </citation>
    <scope>NUCLEOTIDE SEQUENCE [LARGE SCALE GENOMIC DNA]</scope>
    <source>
        <strain evidence="2">cv. Yunnan</strain>
        <tissue evidence="1">Leaves</tissue>
    </source>
</reference>
<proteinExistence type="predicted"/>
<evidence type="ECO:0000313" key="2">
    <source>
        <dbReference type="Proteomes" id="UP001056120"/>
    </source>
</evidence>
<comment type="caution">
    <text evidence="1">The sequence shown here is derived from an EMBL/GenBank/DDBJ whole genome shotgun (WGS) entry which is preliminary data.</text>
</comment>
<dbReference type="EMBL" id="CM042027">
    <property type="protein sequence ID" value="KAI3804053.1"/>
    <property type="molecule type" value="Genomic_DNA"/>
</dbReference>
<evidence type="ECO:0000313" key="1">
    <source>
        <dbReference type="EMBL" id="KAI3804053.1"/>
    </source>
</evidence>
<name>A0ACB9I725_9ASTR</name>
<gene>
    <name evidence="1" type="ORF">L1987_32221</name>
</gene>
<accession>A0ACB9I725</accession>
<keyword evidence="2" id="KW-1185">Reference proteome</keyword>